<dbReference type="Gene3D" id="3.40.50.10810">
    <property type="entry name" value="Tandem AAA-ATPase domain"/>
    <property type="match status" value="1"/>
</dbReference>
<dbReference type="AlphaFoldDB" id="A0A1X6WTH2"/>
<feature type="compositionally biased region" description="Gly residues" evidence="2">
    <location>
        <begin position="540"/>
        <end position="549"/>
    </location>
</feature>
<dbReference type="CDD" id="cd18793">
    <property type="entry name" value="SF2_C_SNF"/>
    <property type="match status" value="1"/>
</dbReference>
<dbReference type="InterPro" id="IPR027417">
    <property type="entry name" value="P-loop_NTPase"/>
</dbReference>
<keyword evidence="5" id="KW-0067">ATP-binding</keyword>
<dbReference type="Proteomes" id="UP000195981">
    <property type="component" value="Unassembled WGS sequence"/>
</dbReference>
<dbReference type="InterPro" id="IPR049730">
    <property type="entry name" value="SNF2/RAD54-like_C"/>
</dbReference>
<keyword evidence="6" id="KW-1185">Reference proteome</keyword>
<dbReference type="InterPro" id="IPR001650">
    <property type="entry name" value="Helicase_C-like"/>
</dbReference>
<dbReference type="InterPro" id="IPR000330">
    <property type="entry name" value="SNF2_N"/>
</dbReference>
<dbReference type="GO" id="GO:0005524">
    <property type="term" value="F:ATP binding"/>
    <property type="evidence" value="ECO:0007669"/>
    <property type="project" value="InterPro"/>
</dbReference>
<feature type="compositionally biased region" description="Low complexity" evidence="2">
    <location>
        <begin position="218"/>
        <end position="231"/>
    </location>
</feature>
<feature type="domain" description="Helicase C-terminal" evidence="4">
    <location>
        <begin position="968"/>
        <end position="1125"/>
    </location>
</feature>
<dbReference type="GO" id="GO:0004386">
    <property type="term" value="F:helicase activity"/>
    <property type="evidence" value="ECO:0007669"/>
    <property type="project" value="UniProtKB-KW"/>
</dbReference>
<keyword evidence="5" id="KW-0347">Helicase</keyword>
<feature type="compositionally biased region" description="Low complexity" evidence="2">
    <location>
        <begin position="500"/>
        <end position="526"/>
    </location>
</feature>
<evidence type="ECO:0000256" key="1">
    <source>
        <dbReference type="ARBA" id="ARBA00022801"/>
    </source>
</evidence>
<protein>
    <submittedName>
        <fullName evidence="5">Helicase, SNF2/RAD54 family</fullName>
    </submittedName>
</protein>
<dbReference type="EMBL" id="FWFG01000014">
    <property type="protein sequence ID" value="SLM88306.1"/>
    <property type="molecule type" value="Genomic_DNA"/>
</dbReference>
<evidence type="ECO:0000259" key="4">
    <source>
        <dbReference type="PROSITE" id="PS51194"/>
    </source>
</evidence>
<dbReference type="SUPFAM" id="SSF52540">
    <property type="entry name" value="P-loop containing nucleoside triphosphate hydrolases"/>
    <property type="match status" value="2"/>
</dbReference>
<gene>
    <name evidence="5" type="ORF">FM110_01570</name>
</gene>
<dbReference type="InterPro" id="IPR038718">
    <property type="entry name" value="SNF2-like_sf"/>
</dbReference>
<feature type="compositionally biased region" description="Basic and acidic residues" evidence="2">
    <location>
        <begin position="489"/>
        <end position="498"/>
    </location>
</feature>
<dbReference type="Gene3D" id="3.40.50.300">
    <property type="entry name" value="P-loop containing nucleotide triphosphate hydrolases"/>
    <property type="match status" value="1"/>
</dbReference>
<dbReference type="Pfam" id="PF00271">
    <property type="entry name" value="Helicase_C"/>
    <property type="match status" value="1"/>
</dbReference>
<sequence>MPARRLHLVVDADLGPALWAREQTGPGRSRALEDLAPLAAGAPEPLQTALAPLGGRLRHRVRLASGGAAGGDRRVPARALAPRELTALVTAVHDHLDRASAADAPPLLERLAPLLEAGSSARLTDALIAMPDLLAALPADEAARVLVEARHVLPVLEERFGRMRARWAPIGVDGARLEDPLLGALVDARARQVLDEVLAPTTSGALAAGASKQPAVETSTAPTSGASTAPAVDSVSQAPAAAGVPEPQDPLGLLAALSSSAAPVDADIPVARRVSTAFDAFATSARATVQLASTDLELVVRLHEPPVGTAWPLQTCLREADGTVHPVADLRAVGDLTAAGAVEAAGEILRISPVVRTAAWDDTGVDWLLTTAEASTFLARDAQLLEDAGVVVMLPRQWTKVRASVRAEVADAPPEKTGPGVGLQAMASFRWRVAVGETELTEDEIQEIRDAQTELVRLRGQWVRLDSTTMRAAERFLDAFSAKARRRVRDGGEDDPGHRATPASSGTGSGAAVSGAGAASPSGSPALRGMSGPSAAVPRGDGGPHGGAGIREDVEPRGYAEPRRDVGTGGDDARTGGDGGPHGDVGPGAPGTEPVPAPAPATAAQGDLTLREWFALLGGEAAEGTDVDALDVGGEMARLLDAHAQAPELPAPATLRAELRPYQRRGLDWMWFLDSHELGGILADDMGLGKTMQVLALLCREREVAAERGETVGPTLLVCPMSVVGSWQREAATFAPELAVHVHHGGARVRDASFVEGAREMDLVLTTYALMARDLPLLQRVPWHRVVLDEAQHVKNPQTAVSHAARSLPEGRRLVLTGTPVENRLADLHSLMEVANPGLLGPLARFQERIATPIETDGDPAAASRLARLTGPFLLRRVKTDRTIIRDLPEKTEITQSVNLTPEQAGLYEALVAEMMAEIDEAGPDRRRAVVVSTLTKLKQVCNHPAHFLGDGSGLLRDGAHRSGKLELVDDLLEAAFAEGEKVLLFTQFTTFGHMVAPYWSEKFGIEIPFLHGGVAKADRDTMVARFQERTDEPGAMLLSLRAGGTGLTLTAANHVVHIDRWWNPAVENQATDRAFRIGQRKDVQVRKLVSAGTVEERIDRVLADKAQLADLAVGSGEGWIATLGDDELAALLSLDAGEVDAAPDERGPGAAGSGSAYDGDTTQNGRTEQGGGADGRGGRR</sequence>
<feature type="compositionally biased region" description="Basic and acidic residues" evidence="2">
    <location>
        <begin position="550"/>
        <end position="575"/>
    </location>
</feature>
<evidence type="ECO:0000259" key="3">
    <source>
        <dbReference type="PROSITE" id="PS51192"/>
    </source>
</evidence>
<feature type="compositionally biased region" description="Gly residues" evidence="2">
    <location>
        <begin position="576"/>
        <end position="589"/>
    </location>
</feature>
<dbReference type="SMART" id="SM00487">
    <property type="entry name" value="DEXDc"/>
    <property type="match status" value="1"/>
</dbReference>
<keyword evidence="5" id="KW-0547">Nucleotide-binding</keyword>
<feature type="region of interest" description="Disordered" evidence="2">
    <location>
        <begin position="1140"/>
        <end position="1181"/>
    </location>
</feature>
<dbReference type="Pfam" id="PF12419">
    <property type="entry name" value="DUF3670"/>
    <property type="match status" value="1"/>
</dbReference>
<dbReference type="SMART" id="SM00490">
    <property type="entry name" value="HELICc"/>
    <property type="match status" value="1"/>
</dbReference>
<dbReference type="RefSeq" id="WP_234991832.1">
    <property type="nucleotide sequence ID" value="NZ_FWFG01000014.1"/>
</dbReference>
<dbReference type="GO" id="GO:0016787">
    <property type="term" value="F:hydrolase activity"/>
    <property type="evidence" value="ECO:0007669"/>
    <property type="project" value="UniProtKB-KW"/>
</dbReference>
<keyword evidence="1" id="KW-0378">Hydrolase</keyword>
<evidence type="ECO:0000256" key="2">
    <source>
        <dbReference type="SAM" id="MobiDB-lite"/>
    </source>
</evidence>
<dbReference type="PANTHER" id="PTHR10799">
    <property type="entry name" value="SNF2/RAD54 HELICASE FAMILY"/>
    <property type="match status" value="1"/>
</dbReference>
<dbReference type="Pfam" id="PF00176">
    <property type="entry name" value="SNF2-rel_dom"/>
    <property type="match status" value="1"/>
</dbReference>
<dbReference type="PROSITE" id="PS51194">
    <property type="entry name" value="HELICASE_CTER"/>
    <property type="match status" value="1"/>
</dbReference>
<reference evidence="5 6" key="1">
    <citation type="submission" date="2017-02" db="EMBL/GenBank/DDBJ databases">
        <authorList>
            <person name="Peterson S.W."/>
        </authorList>
    </citation>
    <scope>NUCLEOTIDE SEQUENCE [LARGE SCALE GENOMIC DNA]</scope>
    <source>
        <strain evidence="5 6">CIP104813</strain>
    </source>
</reference>
<dbReference type="PROSITE" id="PS51192">
    <property type="entry name" value="HELICASE_ATP_BIND_1"/>
    <property type="match status" value="1"/>
</dbReference>
<accession>A0A1X6WTH2</accession>
<evidence type="ECO:0000313" key="6">
    <source>
        <dbReference type="Proteomes" id="UP000195981"/>
    </source>
</evidence>
<dbReference type="InterPro" id="IPR022138">
    <property type="entry name" value="DUF3670"/>
</dbReference>
<evidence type="ECO:0000313" key="5">
    <source>
        <dbReference type="EMBL" id="SLM88306.1"/>
    </source>
</evidence>
<feature type="region of interest" description="Disordered" evidence="2">
    <location>
        <begin position="205"/>
        <end position="244"/>
    </location>
</feature>
<feature type="region of interest" description="Disordered" evidence="2">
    <location>
        <begin position="486"/>
        <end position="601"/>
    </location>
</feature>
<dbReference type="InterPro" id="IPR014001">
    <property type="entry name" value="Helicase_ATP-bd"/>
</dbReference>
<feature type="compositionally biased region" description="Gly residues" evidence="2">
    <location>
        <begin position="1169"/>
        <end position="1181"/>
    </location>
</feature>
<name>A0A1X6WTH2_9MICO</name>
<feature type="domain" description="Helicase ATP-binding" evidence="3">
    <location>
        <begin position="671"/>
        <end position="838"/>
    </location>
</feature>
<proteinExistence type="predicted"/>
<organism evidence="5 6">
    <name type="scientific">Brachybacterium nesterenkovii</name>
    <dbReference type="NCBI Taxonomy" id="47847"/>
    <lineage>
        <taxon>Bacteria</taxon>
        <taxon>Bacillati</taxon>
        <taxon>Actinomycetota</taxon>
        <taxon>Actinomycetes</taxon>
        <taxon>Micrococcales</taxon>
        <taxon>Dermabacteraceae</taxon>
        <taxon>Brachybacterium</taxon>
    </lineage>
</organism>